<sequence>MTRFSPEELKNALGTGLLCFPVTHATAQFEFDLSPYRAHLQRLAEYDAAGVFAAGGTGEFFSLGLNDVAAATRAAVAEATDGVPVVAPAGYGTATAIAMAKDAETAGADGLFLLPPYLTEVDQEGLFRHVKAVCDATSLGVIVYHRANARFTPATFARLLKACPNIVGFKDGIGDIDLLATLCARHADRLVLIGGLPTAETYALPYLELGVTTYSSAIFNFAPRWASEFYQAVRNRDRDEIYRRVDQFVLPYLEIRNRRAGYAVSIVKAGLRAIGQDAGPVRPPLTDLTEAEHADLDVLVKEIS</sequence>
<dbReference type="Gene3D" id="3.20.20.70">
    <property type="entry name" value="Aldolase class I"/>
    <property type="match status" value="1"/>
</dbReference>
<dbReference type="GO" id="GO:0008840">
    <property type="term" value="F:4-hydroxy-tetrahydrodipicolinate synthase activity"/>
    <property type="evidence" value="ECO:0007669"/>
    <property type="project" value="TreeGrafter"/>
</dbReference>
<evidence type="ECO:0000256" key="8">
    <source>
        <dbReference type="PIRSR" id="PIRSR001365-2"/>
    </source>
</evidence>
<comment type="pathway">
    <text evidence="2 5">Carbohydrate acid metabolism; D-glucarate degradation; 2,5-dioxopentanoate from D-glucarate: step 2/2.</text>
</comment>
<evidence type="ECO:0000256" key="6">
    <source>
        <dbReference type="PIRNR" id="PIRNR001365"/>
    </source>
</evidence>
<evidence type="ECO:0000256" key="2">
    <source>
        <dbReference type="ARBA" id="ARBA00004983"/>
    </source>
</evidence>
<keyword evidence="10" id="KW-1185">Reference proteome</keyword>
<gene>
    <name evidence="9" type="ORF">BJ970_003927</name>
</gene>
<reference evidence="9 10" key="1">
    <citation type="submission" date="2020-08" db="EMBL/GenBank/DDBJ databases">
        <title>Sequencing the genomes of 1000 actinobacteria strains.</title>
        <authorList>
            <person name="Klenk H.-P."/>
        </authorList>
    </citation>
    <scope>NUCLEOTIDE SEQUENCE [LARGE SCALE GENOMIC DNA]</scope>
    <source>
        <strain evidence="9 10">DSM 45584</strain>
    </source>
</reference>
<keyword evidence="4 5" id="KW-0456">Lyase</keyword>
<evidence type="ECO:0000313" key="10">
    <source>
        <dbReference type="Proteomes" id="UP000584374"/>
    </source>
</evidence>
<evidence type="ECO:0000256" key="4">
    <source>
        <dbReference type="ARBA" id="ARBA00023239"/>
    </source>
</evidence>
<protein>
    <recommendedName>
        <fullName evidence="5">Probable 5-dehydro-4-deoxyglucarate dehydratase</fullName>
        <ecNumber evidence="5">4.2.1.41</ecNumber>
    </recommendedName>
    <alternativeName>
        <fullName evidence="5">5-keto-4-deoxy-glucarate dehydratase</fullName>
        <shortName evidence="5">KDGDH</shortName>
    </alternativeName>
</protein>
<proteinExistence type="inferred from homology"/>
<organism evidence="9 10">
    <name type="scientific">Saccharopolyspora phatthalungensis</name>
    <dbReference type="NCBI Taxonomy" id="664693"/>
    <lineage>
        <taxon>Bacteria</taxon>
        <taxon>Bacillati</taxon>
        <taxon>Actinomycetota</taxon>
        <taxon>Actinomycetes</taxon>
        <taxon>Pseudonocardiales</taxon>
        <taxon>Pseudonocardiaceae</taxon>
        <taxon>Saccharopolyspora</taxon>
    </lineage>
</organism>
<evidence type="ECO:0000256" key="1">
    <source>
        <dbReference type="ARBA" id="ARBA00001446"/>
    </source>
</evidence>
<dbReference type="NCBIfam" id="TIGR03249">
    <property type="entry name" value="KdgD"/>
    <property type="match status" value="1"/>
</dbReference>
<dbReference type="Proteomes" id="UP000584374">
    <property type="component" value="Unassembled WGS sequence"/>
</dbReference>
<comment type="caution">
    <text evidence="9">The sequence shown here is derived from an EMBL/GenBank/DDBJ whole genome shotgun (WGS) entry which is preliminary data.</text>
</comment>
<dbReference type="AlphaFoldDB" id="A0A840QGS9"/>
<feature type="active site" description="Proton donor/acceptor" evidence="7">
    <location>
        <position position="144"/>
    </location>
</feature>
<comment type="similarity">
    <text evidence="3 5 6">Belongs to the DapA family.</text>
</comment>
<dbReference type="SUPFAM" id="SSF51569">
    <property type="entry name" value="Aldolase"/>
    <property type="match status" value="1"/>
</dbReference>
<dbReference type="GO" id="GO:0047448">
    <property type="term" value="F:5-dehydro-4-deoxyglucarate dehydratase activity"/>
    <property type="evidence" value="ECO:0007669"/>
    <property type="project" value="UniProtKB-UniRule"/>
</dbReference>
<feature type="active site" description="Schiff-base intermediate with substrate" evidence="7">
    <location>
        <position position="170"/>
    </location>
</feature>
<evidence type="ECO:0000256" key="7">
    <source>
        <dbReference type="PIRSR" id="PIRSR001365-1"/>
    </source>
</evidence>
<dbReference type="InterPro" id="IPR002220">
    <property type="entry name" value="DapA-like"/>
</dbReference>
<dbReference type="InterPro" id="IPR013785">
    <property type="entry name" value="Aldolase_TIM"/>
</dbReference>
<dbReference type="HAMAP" id="MF_00694">
    <property type="entry name" value="KDGDH"/>
    <property type="match status" value="1"/>
</dbReference>
<dbReference type="RefSeq" id="WP_184727546.1">
    <property type="nucleotide sequence ID" value="NZ_JACHIW010000001.1"/>
</dbReference>
<evidence type="ECO:0000313" key="9">
    <source>
        <dbReference type="EMBL" id="MBB5156393.1"/>
    </source>
</evidence>
<evidence type="ECO:0000256" key="3">
    <source>
        <dbReference type="ARBA" id="ARBA00007592"/>
    </source>
</evidence>
<dbReference type="EC" id="4.2.1.41" evidence="5"/>
<dbReference type="PANTHER" id="PTHR12128:SF19">
    <property type="entry name" value="5-DEHYDRO-4-DEOXYGLUCARATE DEHYDRATASE 2-RELATED"/>
    <property type="match status" value="1"/>
</dbReference>
<dbReference type="EMBL" id="JACHIW010000001">
    <property type="protein sequence ID" value="MBB5156393.1"/>
    <property type="molecule type" value="Genomic_DNA"/>
</dbReference>
<feature type="binding site" evidence="8">
    <location>
        <position position="57"/>
    </location>
    <ligand>
        <name>pyruvate</name>
        <dbReference type="ChEBI" id="CHEBI:15361"/>
    </ligand>
</feature>
<dbReference type="Pfam" id="PF00701">
    <property type="entry name" value="DHDPS"/>
    <property type="match status" value="1"/>
</dbReference>
<comment type="catalytic activity">
    <reaction evidence="1 5">
        <text>5-dehydro-4-deoxy-D-glucarate + H(+) = 2,5-dioxopentanoate + CO2 + H2O</text>
        <dbReference type="Rhea" id="RHEA:24608"/>
        <dbReference type="ChEBI" id="CHEBI:15377"/>
        <dbReference type="ChEBI" id="CHEBI:15378"/>
        <dbReference type="ChEBI" id="CHEBI:16526"/>
        <dbReference type="ChEBI" id="CHEBI:42819"/>
        <dbReference type="ChEBI" id="CHEBI:58136"/>
        <dbReference type="EC" id="4.2.1.41"/>
    </reaction>
</comment>
<dbReference type="NCBIfam" id="NF002958">
    <property type="entry name" value="PRK03620.1"/>
    <property type="match status" value="1"/>
</dbReference>
<evidence type="ECO:0000256" key="5">
    <source>
        <dbReference type="HAMAP-Rule" id="MF_00694"/>
    </source>
</evidence>
<name>A0A840QGS9_9PSEU</name>
<dbReference type="SMART" id="SM01130">
    <property type="entry name" value="DHDPS"/>
    <property type="match status" value="1"/>
</dbReference>
<dbReference type="InterPro" id="IPR017655">
    <property type="entry name" value="Dehydro-deoxyglucarate_dehyd"/>
</dbReference>
<dbReference type="GO" id="GO:0042838">
    <property type="term" value="P:D-glucarate catabolic process"/>
    <property type="evidence" value="ECO:0007669"/>
    <property type="project" value="UniProtKB-UniRule"/>
</dbReference>
<dbReference type="PANTHER" id="PTHR12128">
    <property type="entry name" value="DIHYDRODIPICOLINATE SYNTHASE"/>
    <property type="match status" value="1"/>
</dbReference>
<dbReference type="PIRSF" id="PIRSF001365">
    <property type="entry name" value="DHDPS"/>
    <property type="match status" value="1"/>
</dbReference>
<accession>A0A840QGS9</accession>
<dbReference type="UniPathway" id="UPA00564">
    <property type="reaction ID" value="UER00628"/>
</dbReference>